<evidence type="ECO:0000313" key="12">
    <source>
        <dbReference type="Proteomes" id="UP001634394"/>
    </source>
</evidence>
<reference evidence="11 12" key="1">
    <citation type="submission" date="2024-11" db="EMBL/GenBank/DDBJ databases">
        <title>Chromosome-level genome assembly of the freshwater bivalve Anodonta woodiana.</title>
        <authorList>
            <person name="Chen X."/>
        </authorList>
    </citation>
    <scope>NUCLEOTIDE SEQUENCE [LARGE SCALE GENOMIC DNA]</scope>
    <source>
        <strain evidence="11">MN2024</strain>
        <tissue evidence="11">Gills</tissue>
    </source>
</reference>
<dbReference type="InterPro" id="IPR013083">
    <property type="entry name" value="Znf_RING/FYVE/PHD"/>
</dbReference>
<dbReference type="EMBL" id="JBJQND010000007">
    <property type="protein sequence ID" value="KAL3872343.1"/>
    <property type="molecule type" value="Genomic_DNA"/>
</dbReference>
<gene>
    <name evidence="11" type="ORF">ACJMK2_040273</name>
</gene>
<evidence type="ECO:0000256" key="9">
    <source>
        <dbReference type="SAM" id="MobiDB-lite"/>
    </source>
</evidence>
<dbReference type="InterPro" id="IPR001841">
    <property type="entry name" value="Znf_RING"/>
</dbReference>
<dbReference type="GO" id="GO:0008270">
    <property type="term" value="F:zinc ion binding"/>
    <property type="evidence" value="ECO:0007669"/>
    <property type="project" value="UniProtKB-KW"/>
</dbReference>
<dbReference type="Pfam" id="PF13639">
    <property type="entry name" value="zf-RING_2"/>
    <property type="match status" value="1"/>
</dbReference>
<evidence type="ECO:0000256" key="1">
    <source>
        <dbReference type="ARBA" id="ARBA00000900"/>
    </source>
</evidence>
<evidence type="ECO:0000256" key="7">
    <source>
        <dbReference type="ARBA" id="ARBA00022833"/>
    </source>
</evidence>
<dbReference type="PANTHER" id="PTHR22937:SF65">
    <property type="entry name" value="E3 UBIQUITIN-PROTEIN LIGASE ARK2C"/>
    <property type="match status" value="1"/>
</dbReference>
<dbReference type="Gene3D" id="3.30.40.10">
    <property type="entry name" value="Zinc/RING finger domain, C3HC4 (zinc finger)"/>
    <property type="match status" value="1"/>
</dbReference>
<feature type="region of interest" description="Disordered" evidence="9">
    <location>
        <begin position="33"/>
        <end position="216"/>
    </location>
</feature>
<comment type="catalytic activity">
    <reaction evidence="1">
        <text>S-ubiquitinyl-[E2 ubiquitin-conjugating enzyme]-L-cysteine + [acceptor protein]-L-lysine = [E2 ubiquitin-conjugating enzyme]-L-cysteine + N(6)-ubiquitinyl-[acceptor protein]-L-lysine.</text>
        <dbReference type="EC" id="2.3.2.27"/>
    </reaction>
</comment>
<accession>A0ABD3WGG8</accession>
<evidence type="ECO:0000256" key="6">
    <source>
        <dbReference type="ARBA" id="ARBA00022786"/>
    </source>
</evidence>
<keyword evidence="3" id="KW-0808">Transferase</keyword>
<evidence type="ECO:0000256" key="5">
    <source>
        <dbReference type="ARBA" id="ARBA00022771"/>
    </source>
</evidence>
<feature type="domain" description="RING-type" evidence="10">
    <location>
        <begin position="310"/>
        <end position="351"/>
    </location>
</feature>
<feature type="compositionally biased region" description="Basic and acidic residues" evidence="9">
    <location>
        <begin position="46"/>
        <end position="75"/>
    </location>
</feature>
<dbReference type="PROSITE" id="PS50089">
    <property type="entry name" value="ZF_RING_2"/>
    <property type="match status" value="1"/>
</dbReference>
<protein>
    <recommendedName>
        <fullName evidence="2">RING-type E3 ubiquitin transferase</fullName>
        <ecNumber evidence="2">2.3.2.27</ecNumber>
    </recommendedName>
</protein>
<keyword evidence="12" id="KW-1185">Reference proteome</keyword>
<dbReference type="Proteomes" id="UP001634394">
    <property type="component" value="Unassembled WGS sequence"/>
</dbReference>
<dbReference type="EC" id="2.3.2.27" evidence="2"/>
<dbReference type="SUPFAM" id="SSF57850">
    <property type="entry name" value="RING/U-box"/>
    <property type="match status" value="1"/>
</dbReference>
<evidence type="ECO:0000256" key="3">
    <source>
        <dbReference type="ARBA" id="ARBA00022679"/>
    </source>
</evidence>
<evidence type="ECO:0000256" key="2">
    <source>
        <dbReference type="ARBA" id="ARBA00012483"/>
    </source>
</evidence>
<evidence type="ECO:0000256" key="8">
    <source>
        <dbReference type="PROSITE-ProRule" id="PRU00175"/>
    </source>
</evidence>
<organism evidence="11 12">
    <name type="scientific">Sinanodonta woodiana</name>
    <name type="common">Chinese pond mussel</name>
    <name type="synonym">Anodonta woodiana</name>
    <dbReference type="NCBI Taxonomy" id="1069815"/>
    <lineage>
        <taxon>Eukaryota</taxon>
        <taxon>Metazoa</taxon>
        <taxon>Spiralia</taxon>
        <taxon>Lophotrochozoa</taxon>
        <taxon>Mollusca</taxon>
        <taxon>Bivalvia</taxon>
        <taxon>Autobranchia</taxon>
        <taxon>Heteroconchia</taxon>
        <taxon>Palaeoheterodonta</taxon>
        <taxon>Unionida</taxon>
        <taxon>Unionoidea</taxon>
        <taxon>Unionidae</taxon>
        <taxon>Unioninae</taxon>
        <taxon>Sinanodonta</taxon>
    </lineage>
</organism>
<dbReference type="InterPro" id="IPR045191">
    <property type="entry name" value="MBR1/2-like"/>
</dbReference>
<proteinExistence type="predicted"/>
<dbReference type="PANTHER" id="PTHR22937">
    <property type="entry name" value="E3 UBIQUITIN-PROTEIN LIGASE RNF165"/>
    <property type="match status" value="1"/>
</dbReference>
<comment type="caution">
    <text evidence="11">The sequence shown here is derived from an EMBL/GenBank/DDBJ whole genome shotgun (WGS) entry which is preliminary data.</text>
</comment>
<feature type="region of interest" description="Disordered" evidence="9">
    <location>
        <begin position="1"/>
        <end position="21"/>
    </location>
</feature>
<dbReference type="GO" id="GO:0061630">
    <property type="term" value="F:ubiquitin protein ligase activity"/>
    <property type="evidence" value="ECO:0007669"/>
    <property type="project" value="UniProtKB-EC"/>
</dbReference>
<feature type="compositionally biased region" description="Acidic residues" evidence="9">
    <location>
        <begin position="110"/>
        <end position="119"/>
    </location>
</feature>
<evidence type="ECO:0000256" key="4">
    <source>
        <dbReference type="ARBA" id="ARBA00022723"/>
    </source>
</evidence>
<sequence>MASKDAVVRPKTGSRERPYSVSKDEAYARQLNRELNETSFEEDEEMARRLQKELEEEQAHADEELARKLHEEEHSPAMVYTPGGESGTPLESLFHMLMTQMRENNTLQNELEEAGEESPETPAAPADALPEGATGHRHPRKTAAAGSRSPERKKRGLNASRSPARALRGRGSGRSAAVGQGEAAITEQGPGTHPRPHLPNMHQVPAGRGQSSEESENLSERLVFRPFRRHLYGRPMGDPFLLMMMLMNRDPRMLVPEDIDFSDYESLWELAERLGEVKGRGLKEEDIAQLPTRTHRTVGGKKEGKSEKQCSICLTEFKSGEKIVLLPCHHEYHADCIPEWLKRNATCPICRHEVKPKNSSG</sequence>
<evidence type="ECO:0000259" key="10">
    <source>
        <dbReference type="PROSITE" id="PS50089"/>
    </source>
</evidence>
<keyword evidence="5 8" id="KW-0863">Zinc-finger</keyword>
<name>A0ABD3WGG8_SINWO</name>
<keyword evidence="6" id="KW-0833">Ubl conjugation pathway</keyword>
<dbReference type="AlphaFoldDB" id="A0ABD3WGG8"/>
<keyword evidence="7" id="KW-0862">Zinc</keyword>
<keyword evidence="4" id="KW-0479">Metal-binding</keyword>
<dbReference type="SMART" id="SM00184">
    <property type="entry name" value="RING"/>
    <property type="match status" value="1"/>
</dbReference>
<evidence type="ECO:0000313" key="11">
    <source>
        <dbReference type="EMBL" id="KAL3872343.1"/>
    </source>
</evidence>